<evidence type="ECO:0000256" key="11">
    <source>
        <dbReference type="ARBA" id="ARBA00022989"/>
    </source>
</evidence>
<keyword evidence="11 15" id="KW-1133">Transmembrane helix</keyword>
<accession>A0A6I6E5V9</accession>
<dbReference type="GO" id="GO:0030163">
    <property type="term" value="P:protein catabolic process"/>
    <property type="evidence" value="ECO:0007669"/>
    <property type="project" value="UniProtKB-UniRule"/>
</dbReference>
<dbReference type="InterPro" id="IPR041569">
    <property type="entry name" value="AAA_lid_3"/>
</dbReference>
<dbReference type="EMBL" id="CP032550">
    <property type="protein sequence ID" value="QGU27810.1"/>
    <property type="molecule type" value="Genomic_DNA"/>
</dbReference>
<evidence type="ECO:0000256" key="1">
    <source>
        <dbReference type="ARBA" id="ARBA00004370"/>
    </source>
</evidence>
<feature type="binding site" evidence="15">
    <location>
        <position position="502"/>
    </location>
    <ligand>
        <name>Zn(2+)</name>
        <dbReference type="ChEBI" id="CHEBI:29105"/>
        <note>catalytic</note>
    </ligand>
</feature>
<comment type="similarity">
    <text evidence="16">Belongs to the AAA ATPase family.</text>
</comment>
<dbReference type="InterPro" id="IPR003960">
    <property type="entry name" value="ATPase_AAA_CS"/>
</dbReference>
<feature type="binding site" evidence="15">
    <location>
        <position position="426"/>
    </location>
    <ligand>
        <name>Zn(2+)</name>
        <dbReference type="ChEBI" id="CHEBI:29105"/>
        <note>catalytic</note>
    </ligand>
</feature>
<evidence type="ECO:0000256" key="8">
    <source>
        <dbReference type="ARBA" id="ARBA00022801"/>
    </source>
</evidence>
<feature type="compositionally biased region" description="Low complexity" evidence="17">
    <location>
        <begin position="641"/>
        <end position="651"/>
    </location>
</feature>
<dbReference type="Proteomes" id="UP000422989">
    <property type="component" value="Chromosome"/>
</dbReference>
<dbReference type="Pfam" id="PF01434">
    <property type="entry name" value="Peptidase_M41"/>
    <property type="match status" value="1"/>
</dbReference>
<dbReference type="FunFam" id="3.40.50.300:FF:000001">
    <property type="entry name" value="ATP-dependent zinc metalloprotease FtsH"/>
    <property type="match status" value="1"/>
</dbReference>
<sequence>MDVKKLTRNPLIYILLVGVLLIVGFSLISNLGAPRQISTQQGLELLDGDTVSEVVITDGDQRVDMTLSKAYEGATDVQFYYVTARAEEVVDAVDAAAPADGYDDAVPRATIWDSLLSLAVPILLLGLLFWFLMSSAQGGGRGVMQFGKSRAKLMSKEHPDVTFGDVAGADEAIEELQEIKEFLKDPARFQAVGARIPKGVLLYGPPGTGKTLLARAVAGEAGVPFYSISGSDFVEMFVGVGASRVRDLFNQAKENSPAIIFIDEIDAVGRHRGAGMGGGHDEREQTLNQMLVEMDGFDPKVNVIVIAATNRPDILDPALLRPGRFDRQIGVDAPDLKGRLRILQVHSRGKPLADNVDLEVVARKTPGFTGADLANVLNEAALLTARSNAQLIDDRAMDEAIDRVIAGPQRRTRVMKDKEKLITAYHEGGHALAAAAMNYTDPVTKITILPRGKALGYTMVLPLEDKYSVTRNELQDQLAYAMGGRVAEEIVFHDPTTGASNDIEKATSIARKMVTEYGMTTAVGPVKLGSSSGEVFMGRDMGHGRDYSERLAEHIDGEVRALIELAHNEAYEVLNANREILDRLALALLEQETLDHLQIEEIFKDVKKLPERPQWLSSSDRPVSALPPIDVPRKRQVDGIAASTTAESSATQPVTRPATGHARPATA</sequence>
<evidence type="ECO:0000256" key="14">
    <source>
        <dbReference type="ARBA" id="ARBA00061570"/>
    </source>
</evidence>
<name>A0A6I6E5V9_9MICO</name>
<dbReference type="CDD" id="cd19501">
    <property type="entry name" value="RecA-like_FtsH"/>
    <property type="match status" value="1"/>
</dbReference>
<dbReference type="GO" id="GO:0008270">
    <property type="term" value="F:zinc ion binding"/>
    <property type="evidence" value="ECO:0007669"/>
    <property type="project" value="UniProtKB-UniRule"/>
</dbReference>
<dbReference type="InterPro" id="IPR011546">
    <property type="entry name" value="Pept_M41_FtsH_extracell"/>
</dbReference>
<dbReference type="EC" id="3.4.24.-" evidence="15"/>
<evidence type="ECO:0000256" key="5">
    <source>
        <dbReference type="ARBA" id="ARBA00022692"/>
    </source>
</evidence>
<dbReference type="SUPFAM" id="SSF52540">
    <property type="entry name" value="P-loop containing nucleoside triphosphate hydrolases"/>
    <property type="match status" value="1"/>
</dbReference>
<dbReference type="AlphaFoldDB" id="A0A6I6E5V9"/>
<comment type="similarity">
    <text evidence="2 15">In the C-terminal section; belongs to the peptidase M41 family.</text>
</comment>
<evidence type="ECO:0000256" key="17">
    <source>
        <dbReference type="SAM" id="MobiDB-lite"/>
    </source>
</evidence>
<comment type="similarity">
    <text evidence="14 15">In the central section; belongs to the AAA ATPase family.</text>
</comment>
<dbReference type="GO" id="GO:0005886">
    <property type="term" value="C:plasma membrane"/>
    <property type="evidence" value="ECO:0007669"/>
    <property type="project" value="UniProtKB-SubCell"/>
</dbReference>
<dbReference type="KEGG" id="moj:D7D94_09125"/>
<keyword evidence="5 15" id="KW-0812">Transmembrane</keyword>
<dbReference type="Pfam" id="PF06480">
    <property type="entry name" value="FtsH_ext"/>
    <property type="match status" value="1"/>
</dbReference>
<proteinExistence type="inferred from homology"/>
<dbReference type="Gene3D" id="1.10.8.60">
    <property type="match status" value="1"/>
</dbReference>
<feature type="region of interest" description="Disordered" evidence="17">
    <location>
        <begin position="613"/>
        <end position="667"/>
    </location>
</feature>
<evidence type="ECO:0000256" key="15">
    <source>
        <dbReference type="HAMAP-Rule" id="MF_01458"/>
    </source>
</evidence>
<evidence type="ECO:0000256" key="7">
    <source>
        <dbReference type="ARBA" id="ARBA00022741"/>
    </source>
</evidence>
<evidence type="ECO:0000256" key="16">
    <source>
        <dbReference type="RuleBase" id="RU003651"/>
    </source>
</evidence>
<dbReference type="GO" id="GO:0006508">
    <property type="term" value="P:proteolysis"/>
    <property type="evidence" value="ECO:0007669"/>
    <property type="project" value="UniProtKB-KW"/>
</dbReference>
<feature type="active site" evidence="15">
    <location>
        <position position="427"/>
    </location>
</feature>
<evidence type="ECO:0000256" key="4">
    <source>
        <dbReference type="ARBA" id="ARBA00022670"/>
    </source>
</evidence>
<reference evidence="19 20" key="1">
    <citation type="submission" date="2018-09" db="EMBL/GenBank/DDBJ databases">
        <title>Whole genome sequencing of Microbacterium oryzae strain MB-10T.</title>
        <authorList>
            <person name="Das S.K."/>
        </authorList>
    </citation>
    <scope>NUCLEOTIDE SEQUENCE [LARGE SCALE GENOMIC DNA]</scope>
    <source>
        <strain evidence="19 20">MB-10</strain>
    </source>
</reference>
<keyword evidence="7 15" id="KW-0547">Nucleotide-binding</keyword>
<evidence type="ECO:0000256" key="12">
    <source>
        <dbReference type="ARBA" id="ARBA00023049"/>
    </source>
</evidence>
<dbReference type="GO" id="GO:0004222">
    <property type="term" value="F:metalloendopeptidase activity"/>
    <property type="evidence" value="ECO:0007669"/>
    <property type="project" value="InterPro"/>
</dbReference>
<dbReference type="PANTHER" id="PTHR23076">
    <property type="entry name" value="METALLOPROTEASE M41 FTSH"/>
    <property type="match status" value="1"/>
</dbReference>
<feature type="binding site" evidence="15">
    <location>
        <begin position="204"/>
        <end position="211"/>
    </location>
    <ligand>
        <name>ATP</name>
        <dbReference type="ChEBI" id="CHEBI:30616"/>
    </ligand>
</feature>
<dbReference type="SMART" id="SM00382">
    <property type="entry name" value="AAA"/>
    <property type="match status" value="1"/>
</dbReference>
<protein>
    <recommendedName>
        <fullName evidence="15">ATP-dependent zinc metalloprotease FtsH</fullName>
        <ecNumber evidence="15">3.4.24.-</ecNumber>
    </recommendedName>
</protein>
<feature type="transmembrane region" description="Helical" evidence="15">
    <location>
        <begin position="12"/>
        <end position="33"/>
    </location>
</feature>
<keyword evidence="4 15" id="KW-0645">Protease</keyword>
<dbReference type="PROSITE" id="PS00674">
    <property type="entry name" value="AAA"/>
    <property type="match status" value="1"/>
</dbReference>
<feature type="domain" description="AAA+ ATPase" evidence="18">
    <location>
        <begin position="196"/>
        <end position="335"/>
    </location>
</feature>
<keyword evidence="12 15" id="KW-0482">Metalloprotease</keyword>
<dbReference type="FunFam" id="1.10.8.60:FF:000001">
    <property type="entry name" value="ATP-dependent zinc metalloprotease FtsH"/>
    <property type="match status" value="1"/>
</dbReference>
<dbReference type="InterPro" id="IPR003593">
    <property type="entry name" value="AAA+_ATPase"/>
</dbReference>
<keyword evidence="6 15" id="KW-0479">Metal-binding</keyword>
<dbReference type="Gene3D" id="1.20.58.760">
    <property type="entry name" value="Peptidase M41"/>
    <property type="match status" value="1"/>
</dbReference>
<dbReference type="InterPro" id="IPR003959">
    <property type="entry name" value="ATPase_AAA_core"/>
</dbReference>
<dbReference type="Gene3D" id="3.40.50.300">
    <property type="entry name" value="P-loop containing nucleotide triphosphate hydrolases"/>
    <property type="match status" value="1"/>
</dbReference>
<feature type="transmembrane region" description="Helical" evidence="15">
    <location>
        <begin position="115"/>
        <end position="133"/>
    </location>
</feature>
<keyword evidence="10 15" id="KW-0067">ATP-binding</keyword>
<comment type="subunit">
    <text evidence="15">Homohexamer.</text>
</comment>
<comment type="cofactor">
    <cofactor evidence="15">
        <name>Zn(2+)</name>
        <dbReference type="ChEBI" id="CHEBI:29105"/>
    </cofactor>
    <text evidence="15">Binds 1 zinc ion per subunit.</text>
</comment>
<keyword evidence="20" id="KW-1185">Reference proteome</keyword>
<dbReference type="InterPro" id="IPR005936">
    <property type="entry name" value="FtsH"/>
</dbReference>
<dbReference type="NCBIfam" id="TIGR01241">
    <property type="entry name" value="FtsH_fam"/>
    <property type="match status" value="1"/>
</dbReference>
<dbReference type="HAMAP" id="MF_01458">
    <property type="entry name" value="FtsH"/>
    <property type="match status" value="1"/>
</dbReference>
<evidence type="ECO:0000259" key="18">
    <source>
        <dbReference type="SMART" id="SM00382"/>
    </source>
</evidence>
<dbReference type="InterPro" id="IPR037219">
    <property type="entry name" value="Peptidase_M41-like"/>
</dbReference>
<evidence type="ECO:0000313" key="20">
    <source>
        <dbReference type="Proteomes" id="UP000422989"/>
    </source>
</evidence>
<evidence type="ECO:0000256" key="10">
    <source>
        <dbReference type="ARBA" id="ARBA00022840"/>
    </source>
</evidence>
<dbReference type="PANTHER" id="PTHR23076:SF97">
    <property type="entry name" value="ATP-DEPENDENT ZINC METALLOPROTEASE YME1L1"/>
    <property type="match status" value="1"/>
</dbReference>
<keyword evidence="8 15" id="KW-0378">Hydrolase</keyword>
<evidence type="ECO:0000256" key="2">
    <source>
        <dbReference type="ARBA" id="ARBA00010044"/>
    </source>
</evidence>
<evidence type="ECO:0000313" key="19">
    <source>
        <dbReference type="EMBL" id="QGU27810.1"/>
    </source>
</evidence>
<comment type="function">
    <text evidence="15">Acts as a processive, ATP-dependent zinc metallopeptidase for both cytoplasmic and membrane proteins. Plays a role in the quality control of integral membrane proteins.</text>
</comment>
<dbReference type="Pfam" id="PF17862">
    <property type="entry name" value="AAA_lid_3"/>
    <property type="match status" value="1"/>
</dbReference>
<dbReference type="InterPro" id="IPR000642">
    <property type="entry name" value="Peptidase_M41"/>
</dbReference>
<evidence type="ECO:0000256" key="13">
    <source>
        <dbReference type="ARBA" id="ARBA00023136"/>
    </source>
</evidence>
<dbReference type="Pfam" id="PF00004">
    <property type="entry name" value="AAA"/>
    <property type="match status" value="1"/>
</dbReference>
<dbReference type="GO" id="GO:0016887">
    <property type="term" value="F:ATP hydrolysis activity"/>
    <property type="evidence" value="ECO:0007669"/>
    <property type="project" value="UniProtKB-UniRule"/>
</dbReference>
<evidence type="ECO:0000256" key="3">
    <source>
        <dbReference type="ARBA" id="ARBA00022475"/>
    </source>
</evidence>
<keyword evidence="3 15" id="KW-1003">Cell membrane</keyword>
<dbReference type="SUPFAM" id="SSF140990">
    <property type="entry name" value="FtsH protease domain-like"/>
    <property type="match status" value="1"/>
</dbReference>
<keyword evidence="9 15" id="KW-0862">Zinc</keyword>
<dbReference type="RefSeq" id="WP_156242314.1">
    <property type="nucleotide sequence ID" value="NZ_BAAAZL010000004.1"/>
</dbReference>
<dbReference type="FunFam" id="1.20.58.760:FF:000001">
    <property type="entry name" value="ATP-dependent zinc metalloprotease FtsH"/>
    <property type="match status" value="1"/>
</dbReference>
<dbReference type="InterPro" id="IPR027417">
    <property type="entry name" value="P-loop_NTPase"/>
</dbReference>
<gene>
    <name evidence="19" type="primary">hflB</name>
    <name evidence="15" type="synonym">ftsH</name>
    <name evidence="19" type="ORF">D7D94_09125</name>
</gene>
<keyword evidence="13 15" id="KW-0472">Membrane</keyword>
<dbReference type="OrthoDB" id="9809379at2"/>
<dbReference type="GO" id="GO:0005524">
    <property type="term" value="F:ATP binding"/>
    <property type="evidence" value="ECO:0007669"/>
    <property type="project" value="UniProtKB-UniRule"/>
</dbReference>
<evidence type="ECO:0000256" key="6">
    <source>
        <dbReference type="ARBA" id="ARBA00022723"/>
    </source>
</evidence>
<organism evidence="19 20">
    <name type="scientific">Microbacterium oryzae</name>
    <dbReference type="NCBI Taxonomy" id="743009"/>
    <lineage>
        <taxon>Bacteria</taxon>
        <taxon>Bacillati</taxon>
        <taxon>Actinomycetota</taxon>
        <taxon>Actinomycetes</taxon>
        <taxon>Micrococcales</taxon>
        <taxon>Microbacteriaceae</taxon>
        <taxon>Microbacterium</taxon>
    </lineage>
</organism>
<dbReference type="GO" id="GO:0004176">
    <property type="term" value="F:ATP-dependent peptidase activity"/>
    <property type="evidence" value="ECO:0007669"/>
    <property type="project" value="InterPro"/>
</dbReference>
<feature type="binding site" evidence="15">
    <location>
        <position position="430"/>
    </location>
    <ligand>
        <name>Zn(2+)</name>
        <dbReference type="ChEBI" id="CHEBI:29105"/>
        <note>catalytic</note>
    </ligand>
</feature>
<evidence type="ECO:0000256" key="9">
    <source>
        <dbReference type="ARBA" id="ARBA00022833"/>
    </source>
</evidence>
<comment type="subcellular location">
    <subcellularLocation>
        <location evidence="15">Cell membrane</location>
        <topology evidence="15">Multi-pass membrane protein</topology>
        <orientation evidence="15">Cytoplasmic side</orientation>
    </subcellularLocation>
    <subcellularLocation>
        <location evidence="1">Membrane</location>
    </subcellularLocation>
</comment>